<gene>
    <name evidence="2" type="ORF">SAMN05216360_103368</name>
</gene>
<proteinExistence type="predicted"/>
<dbReference type="Proteomes" id="UP000198704">
    <property type="component" value="Unassembled WGS sequence"/>
</dbReference>
<evidence type="ECO:0000256" key="1">
    <source>
        <dbReference type="SAM" id="SignalP"/>
    </source>
</evidence>
<name>A0A1G9W2B1_9HYPH</name>
<reference evidence="3" key="1">
    <citation type="submission" date="2016-10" db="EMBL/GenBank/DDBJ databases">
        <authorList>
            <person name="Varghese N."/>
            <person name="Submissions S."/>
        </authorList>
    </citation>
    <scope>NUCLEOTIDE SEQUENCE [LARGE SCALE GENOMIC DNA]</scope>
    <source>
        <strain evidence="3">BL47</strain>
    </source>
</reference>
<dbReference type="AlphaFoldDB" id="A0A1G9W2B1"/>
<feature type="signal peptide" evidence="1">
    <location>
        <begin position="1"/>
        <end position="30"/>
    </location>
</feature>
<dbReference type="EMBL" id="FNHS01000003">
    <property type="protein sequence ID" value="SDM78692.1"/>
    <property type="molecule type" value="Genomic_DNA"/>
</dbReference>
<accession>A0A1G9W2B1</accession>
<evidence type="ECO:0000313" key="2">
    <source>
        <dbReference type="EMBL" id="SDM78692.1"/>
    </source>
</evidence>
<keyword evidence="3" id="KW-1185">Reference proteome</keyword>
<feature type="chain" id="PRO_5011432937" description="TIGR02301 family protein" evidence="1">
    <location>
        <begin position="31"/>
        <end position="126"/>
    </location>
</feature>
<evidence type="ECO:0000313" key="3">
    <source>
        <dbReference type="Proteomes" id="UP000198704"/>
    </source>
</evidence>
<protein>
    <recommendedName>
        <fullName evidence="4">TIGR02301 family protein</fullName>
    </recommendedName>
</protein>
<organism evidence="2 3">
    <name type="scientific">Methylobacterium phyllostachyos</name>
    <dbReference type="NCBI Taxonomy" id="582672"/>
    <lineage>
        <taxon>Bacteria</taxon>
        <taxon>Pseudomonadati</taxon>
        <taxon>Pseudomonadota</taxon>
        <taxon>Alphaproteobacteria</taxon>
        <taxon>Hyphomicrobiales</taxon>
        <taxon>Methylobacteriaceae</taxon>
        <taxon>Methylobacterium</taxon>
    </lineage>
</organism>
<keyword evidence="1" id="KW-0732">Signal</keyword>
<sequence>MHHRRNVTTRHAASLWAAAVIVLVAATAQGQEAPDVPAPKRNAAKLAGLVGFVNINCDKLRTDQDRFKSVIRSMGVDPDELDRDALLLQAQSYLAAYQKDVPGSCQKADELFGRSGRIIPGVFLAR</sequence>
<evidence type="ECO:0008006" key="4">
    <source>
        <dbReference type="Google" id="ProtNLM"/>
    </source>
</evidence>
<dbReference type="OrthoDB" id="7996606at2"/>